<reference evidence="2" key="1">
    <citation type="journal article" date="2014" name="Int. J. Syst. Evol. Microbiol.">
        <title>Complete genome sequence of Corynebacterium casei LMG S-19264T (=DSM 44701T), isolated from a smear-ripened cheese.</title>
        <authorList>
            <consortium name="US DOE Joint Genome Institute (JGI-PGF)"/>
            <person name="Walter F."/>
            <person name="Albersmeier A."/>
            <person name="Kalinowski J."/>
            <person name="Ruckert C."/>
        </authorList>
    </citation>
    <scope>NUCLEOTIDE SEQUENCE</scope>
    <source>
        <strain evidence="2">CGMCC 1.15880</strain>
    </source>
</reference>
<keyword evidence="3" id="KW-1185">Reference proteome</keyword>
<dbReference type="Pfam" id="PF05099">
    <property type="entry name" value="TerB"/>
    <property type="match status" value="1"/>
</dbReference>
<dbReference type="AlphaFoldDB" id="A0A916QYC8"/>
<proteinExistence type="predicted"/>
<dbReference type="InterPro" id="IPR007791">
    <property type="entry name" value="DjlA_N"/>
</dbReference>
<dbReference type="RefSeq" id="WP_188675035.1">
    <property type="nucleotide sequence ID" value="NZ_BMKA01000003.1"/>
</dbReference>
<name>A0A916QYC8_9RHOB</name>
<feature type="domain" description="Co-chaperone DjlA N-terminal" evidence="1">
    <location>
        <begin position="25"/>
        <end position="141"/>
    </location>
</feature>
<dbReference type="EMBL" id="BMKA01000003">
    <property type="protein sequence ID" value="GGA21221.1"/>
    <property type="molecule type" value="Genomic_DNA"/>
</dbReference>
<dbReference type="Gene3D" id="1.10.3680.10">
    <property type="entry name" value="TerB-like"/>
    <property type="match status" value="1"/>
</dbReference>
<evidence type="ECO:0000313" key="2">
    <source>
        <dbReference type="EMBL" id="GGA21221.1"/>
    </source>
</evidence>
<dbReference type="Proteomes" id="UP000628017">
    <property type="component" value="Unassembled WGS sequence"/>
</dbReference>
<organism evidence="2 3">
    <name type="scientific">Neptunicoccus cionae</name>
    <dbReference type="NCBI Taxonomy" id="2035344"/>
    <lineage>
        <taxon>Bacteria</taxon>
        <taxon>Pseudomonadati</taxon>
        <taxon>Pseudomonadota</taxon>
        <taxon>Alphaproteobacteria</taxon>
        <taxon>Rhodobacterales</taxon>
        <taxon>Paracoccaceae</taxon>
        <taxon>Neptunicoccus</taxon>
    </lineage>
</organism>
<gene>
    <name evidence="2" type="ORF">GCM10011498_22390</name>
</gene>
<comment type="caution">
    <text evidence="2">The sequence shown here is derived from an EMBL/GenBank/DDBJ whole genome shotgun (WGS) entry which is preliminary data.</text>
</comment>
<dbReference type="SUPFAM" id="SSF158682">
    <property type="entry name" value="TerB-like"/>
    <property type="match status" value="1"/>
</dbReference>
<evidence type="ECO:0000313" key="3">
    <source>
        <dbReference type="Proteomes" id="UP000628017"/>
    </source>
</evidence>
<dbReference type="CDD" id="cd07313">
    <property type="entry name" value="terB_like_2"/>
    <property type="match status" value="1"/>
</dbReference>
<sequence>MFQALIDLFTVPDARADLQPEDARAALATLLVRIARADDRYDPAEHQMILDVLQDRYQLGLEAAQELKADAERLESQAPDTVRFTKIVKDAVPYEDRISVVEALWRVAMADGQRDHEEDGFLRLVVNLLGVNDRDSGLARQRVIAALDNS</sequence>
<accession>A0A916QYC8</accession>
<dbReference type="InterPro" id="IPR029024">
    <property type="entry name" value="TerB-like"/>
</dbReference>
<evidence type="ECO:0000259" key="1">
    <source>
        <dbReference type="Pfam" id="PF05099"/>
    </source>
</evidence>
<protein>
    <recommendedName>
        <fullName evidence="1">Co-chaperone DjlA N-terminal domain-containing protein</fullName>
    </recommendedName>
</protein>
<reference evidence="2" key="2">
    <citation type="submission" date="2020-09" db="EMBL/GenBank/DDBJ databases">
        <authorList>
            <person name="Sun Q."/>
            <person name="Zhou Y."/>
        </authorList>
    </citation>
    <scope>NUCLEOTIDE SEQUENCE</scope>
    <source>
        <strain evidence="2">CGMCC 1.15880</strain>
    </source>
</reference>